<name>A0ABT5EY76_9BACT</name>
<dbReference type="EMBL" id="JAQNDO010000001">
    <property type="protein sequence ID" value="MDC0746746.1"/>
    <property type="molecule type" value="Genomic_DNA"/>
</dbReference>
<accession>A0ABT5EY76</accession>
<keyword evidence="3" id="KW-1185">Reference proteome</keyword>
<sequence length="204" mass="21709">MTSYTIRVLQPIALFTAACAASFVVAHATPAQASRAIVHATACMIETDYMGDYKISASGIANASGSSGVDPGARARRVFCPLPDETYNSINQTVPESRTDVLYVSGVDSNNSVPNHTNYEQDGRAIAQTCVRSYGGAPALCSYWVELTSGTYTGAFDTNIAAWTGANDPVPFVKAYPDYYPVLVVNLPKSGIYGWSSLSGFSTF</sequence>
<protein>
    <recommendedName>
        <fullName evidence="4">Secreted protein</fullName>
    </recommendedName>
</protein>
<gene>
    <name evidence="2" type="ORF">POL67_35790</name>
</gene>
<comment type="caution">
    <text evidence="2">The sequence shown here is derived from an EMBL/GenBank/DDBJ whole genome shotgun (WGS) entry which is preliminary data.</text>
</comment>
<feature type="chain" id="PRO_5047019760" description="Secreted protein" evidence="1">
    <location>
        <begin position="29"/>
        <end position="204"/>
    </location>
</feature>
<dbReference type="Proteomes" id="UP001221411">
    <property type="component" value="Unassembled WGS sequence"/>
</dbReference>
<proteinExistence type="predicted"/>
<evidence type="ECO:0000313" key="2">
    <source>
        <dbReference type="EMBL" id="MDC0746746.1"/>
    </source>
</evidence>
<organism evidence="2 3">
    <name type="scientific">Polyangium mundeleinium</name>
    <dbReference type="NCBI Taxonomy" id="2995306"/>
    <lineage>
        <taxon>Bacteria</taxon>
        <taxon>Pseudomonadati</taxon>
        <taxon>Myxococcota</taxon>
        <taxon>Polyangia</taxon>
        <taxon>Polyangiales</taxon>
        <taxon>Polyangiaceae</taxon>
        <taxon>Polyangium</taxon>
    </lineage>
</organism>
<evidence type="ECO:0000313" key="3">
    <source>
        <dbReference type="Proteomes" id="UP001221411"/>
    </source>
</evidence>
<evidence type="ECO:0008006" key="4">
    <source>
        <dbReference type="Google" id="ProtNLM"/>
    </source>
</evidence>
<dbReference type="RefSeq" id="WP_271925120.1">
    <property type="nucleotide sequence ID" value="NZ_JAQNDO010000001.1"/>
</dbReference>
<feature type="signal peptide" evidence="1">
    <location>
        <begin position="1"/>
        <end position="28"/>
    </location>
</feature>
<dbReference type="PROSITE" id="PS51257">
    <property type="entry name" value="PROKAR_LIPOPROTEIN"/>
    <property type="match status" value="1"/>
</dbReference>
<keyword evidence="1" id="KW-0732">Signal</keyword>
<reference evidence="2 3" key="1">
    <citation type="submission" date="2022-11" db="EMBL/GenBank/DDBJ databases">
        <title>Minimal conservation of predation-associated metabolite biosynthetic gene clusters underscores biosynthetic potential of Myxococcota including descriptions for ten novel species: Archangium lansinium sp. nov., Myxococcus landrumus sp. nov., Nannocystis bai.</title>
        <authorList>
            <person name="Ahearne A."/>
            <person name="Stevens C."/>
            <person name="Dowd S."/>
        </authorList>
    </citation>
    <scope>NUCLEOTIDE SEQUENCE [LARGE SCALE GENOMIC DNA]</scope>
    <source>
        <strain evidence="2 3">RJM3</strain>
    </source>
</reference>
<evidence type="ECO:0000256" key="1">
    <source>
        <dbReference type="SAM" id="SignalP"/>
    </source>
</evidence>